<feature type="domain" description="JAB1/MPN/MOV34 metalloenzyme" evidence="1">
    <location>
        <begin position="1"/>
        <end position="117"/>
    </location>
</feature>
<dbReference type="Proteomes" id="UP000187203">
    <property type="component" value="Unassembled WGS sequence"/>
</dbReference>
<dbReference type="PANTHER" id="PTHR11140:SF0">
    <property type="entry name" value="PRE-MRNA-PROCESSING-SPLICING FACTOR 8"/>
    <property type="match status" value="1"/>
</dbReference>
<dbReference type="AlphaFoldDB" id="A0A1R3HUE1"/>
<dbReference type="Pfam" id="PF01398">
    <property type="entry name" value="JAB"/>
    <property type="match status" value="1"/>
</dbReference>
<dbReference type="GO" id="GO:0097157">
    <property type="term" value="F:pre-mRNA intronic binding"/>
    <property type="evidence" value="ECO:0007669"/>
    <property type="project" value="TreeGrafter"/>
</dbReference>
<dbReference type="InterPro" id="IPR056592">
    <property type="entry name" value="Beta-prop_At3g26010-like"/>
</dbReference>
<reference evidence="3" key="1">
    <citation type="submission" date="2013-09" db="EMBL/GenBank/DDBJ databases">
        <title>Corchorus olitorius genome sequencing.</title>
        <authorList>
            <person name="Alam M."/>
            <person name="Haque M.S."/>
            <person name="Islam M.S."/>
            <person name="Emdad E.M."/>
            <person name="Islam M.M."/>
            <person name="Ahmed B."/>
            <person name="Halim A."/>
            <person name="Hossen Q.M.M."/>
            <person name="Hossain M.Z."/>
            <person name="Ahmed R."/>
            <person name="Khan M.M."/>
            <person name="Islam R."/>
            <person name="Rashid M.M."/>
            <person name="Khan S.A."/>
            <person name="Rahman M.S."/>
            <person name="Alam M."/>
            <person name="Yahiya A.S."/>
            <person name="Khan M.S."/>
            <person name="Azam M.S."/>
            <person name="Haque T."/>
            <person name="Lashkar M.Z.H."/>
            <person name="Akhand A.I."/>
            <person name="Morshed G."/>
            <person name="Roy S."/>
            <person name="Uddin K.S."/>
            <person name="Rabeya T."/>
            <person name="Hossain A.S."/>
            <person name="Chowdhury A."/>
            <person name="Snigdha A.R."/>
            <person name="Mortoza M.S."/>
            <person name="Matin S.A."/>
            <person name="Hoque S.M.E."/>
            <person name="Islam M.K."/>
            <person name="Roy D.K."/>
            <person name="Haider R."/>
            <person name="Moosa M.M."/>
            <person name="Elias S.M."/>
            <person name="Hasan A.M."/>
            <person name="Jahan S."/>
            <person name="Shafiuddin M."/>
            <person name="Mahmood N."/>
            <person name="Shommy N.S."/>
        </authorList>
    </citation>
    <scope>NUCLEOTIDE SEQUENCE [LARGE SCALE GENOMIC DNA]</scope>
    <source>
        <strain evidence="3">cv. O-4</strain>
    </source>
</reference>
<evidence type="ECO:0000313" key="3">
    <source>
        <dbReference type="Proteomes" id="UP000187203"/>
    </source>
</evidence>
<dbReference type="Pfam" id="PF24750">
    <property type="entry name" value="b-prop_At3g26010-like"/>
    <property type="match status" value="1"/>
</dbReference>
<dbReference type="SMART" id="SM00232">
    <property type="entry name" value="JAB_MPN"/>
    <property type="match status" value="1"/>
</dbReference>
<keyword evidence="3" id="KW-1185">Reference proteome</keyword>
<dbReference type="InterPro" id="IPR000555">
    <property type="entry name" value="JAMM/MPN+_dom"/>
</dbReference>
<dbReference type="GO" id="GO:0000244">
    <property type="term" value="P:spliceosomal tri-snRNP complex assembly"/>
    <property type="evidence" value="ECO:0007669"/>
    <property type="project" value="TreeGrafter"/>
</dbReference>
<accession>A0A1R3HUE1</accession>
<comment type="caution">
    <text evidence="2">The sequence shown here is derived from an EMBL/GenBank/DDBJ whole genome shotgun (WGS) entry which is preliminary data.</text>
</comment>
<dbReference type="GO" id="GO:0030619">
    <property type="term" value="F:U1 snRNA binding"/>
    <property type="evidence" value="ECO:0007669"/>
    <property type="project" value="TreeGrafter"/>
</dbReference>
<proteinExistence type="predicted"/>
<dbReference type="Gene3D" id="3.40.140.10">
    <property type="entry name" value="Cytidine Deaminase, domain 2"/>
    <property type="match status" value="1"/>
</dbReference>
<evidence type="ECO:0000259" key="1">
    <source>
        <dbReference type="SMART" id="SM00232"/>
    </source>
</evidence>
<dbReference type="GO" id="GO:0005682">
    <property type="term" value="C:U5 snRNP"/>
    <property type="evidence" value="ECO:0007669"/>
    <property type="project" value="TreeGrafter"/>
</dbReference>
<dbReference type="GO" id="GO:0017070">
    <property type="term" value="F:U6 snRNA binding"/>
    <property type="evidence" value="ECO:0007669"/>
    <property type="project" value="TreeGrafter"/>
</dbReference>
<organism evidence="2 3">
    <name type="scientific">Corchorus olitorius</name>
    <dbReference type="NCBI Taxonomy" id="93759"/>
    <lineage>
        <taxon>Eukaryota</taxon>
        <taxon>Viridiplantae</taxon>
        <taxon>Streptophyta</taxon>
        <taxon>Embryophyta</taxon>
        <taxon>Tracheophyta</taxon>
        <taxon>Spermatophyta</taxon>
        <taxon>Magnoliopsida</taxon>
        <taxon>eudicotyledons</taxon>
        <taxon>Gunneridae</taxon>
        <taxon>Pentapetalae</taxon>
        <taxon>rosids</taxon>
        <taxon>malvids</taxon>
        <taxon>Malvales</taxon>
        <taxon>Malvaceae</taxon>
        <taxon>Grewioideae</taxon>
        <taxon>Apeibeae</taxon>
        <taxon>Corchorus</taxon>
    </lineage>
</organism>
<dbReference type="STRING" id="93759.A0A1R3HUE1"/>
<dbReference type="GO" id="GO:0030620">
    <property type="term" value="F:U2 snRNA binding"/>
    <property type="evidence" value="ECO:0007669"/>
    <property type="project" value="TreeGrafter"/>
</dbReference>
<dbReference type="InterPro" id="IPR027652">
    <property type="entry name" value="PRP8"/>
</dbReference>
<dbReference type="PANTHER" id="PTHR11140">
    <property type="entry name" value="PRE-MRNA SPLICING FACTOR PRP8"/>
    <property type="match status" value="1"/>
</dbReference>
<dbReference type="GO" id="GO:0008237">
    <property type="term" value="F:metallopeptidase activity"/>
    <property type="evidence" value="ECO:0007669"/>
    <property type="project" value="InterPro"/>
</dbReference>
<dbReference type="GO" id="GO:0030623">
    <property type="term" value="F:U5 snRNA binding"/>
    <property type="evidence" value="ECO:0007669"/>
    <property type="project" value="TreeGrafter"/>
</dbReference>
<gene>
    <name evidence="2" type="ORF">COLO4_26864</name>
</gene>
<dbReference type="GO" id="GO:0071013">
    <property type="term" value="C:catalytic step 2 spliceosome"/>
    <property type="evidence" value="ECO:0007669"/>
    <property type="project" value="TreeGrafter"/>
</dbReference>
<dbReference type="OrthoDB" id="674184at2759"/>
<dbReference type="EMBL" id="AWUE01019393">
    <property type="protein sequence ID" value="OMO73791.1"/>
    <property type="molecule type" value="Genomic_DNA"/>
</dbReference>
<name>A0A1R3HUE1_9ROSI</name>
<evidence type="ECO:0000313" key="2">
    <source>
        <dbReference type="EMBL" id="OMO73791.1"/>
    </source>
</evidence>
<sequence>MQKNILEQFICIADLRTQIAGYLYGISRPGNPQVKEIRCIAMVPQWGTHQQVHLPSALPEHDSLNDLEPLGWMHTQQNELPQLSPQSVSRRWLKILNDPDFISRWLYRHKSYNRTRLGFMVSGYGPISQEPIFQSHGFRLDFLPPSIRSLEILASSNDLLLCRRRFAEIEVYYVCNPLTQQYVNLPFAPNNNYIMGGLKFGLLSDYCYSESDQDQAIHNHQHWRHKVVRVHSNRRYWFADVFCFRTGQWRQSVMRIDDRKYCIADIKDVPSCNGVLILISINYGVIAYDTYTMKQCHLKGKADSDLAYDVPILGRSMPKTTDKDKCEGICCGIFRRVYHTSSHPPKLKVKDKNAQDYKSARYLHPSDRDVVFLKTREDVFSCSLNTKELKLVGKAPAGCQPNQSFPIELPWCPTPIPTLAQPNQYEDTWWPAPNPTWDPIGKLIHVLNKNEHALDMAAPLHDQMGDIDKLVTDNIYLSEAED</sequence>
<protein>
    <submittedName>
        <fullName evidence="2">JAB1/Mov34/MPN/PAD-1</fullName>
    </submittedName>
</protein>